<keyword evidence="5" id="KW-0862">Zinc</keyword>
<dbReference type="InterPro" id="IPR006330">
    <property type="entry name" value="Ado/ade_deaminase"/>
</dbReference>
<dbReference type="RefSeq" id="XP_016758137.1">
    <property type="nucleotide sequence ID" value="XM_016902710.1"/>
</dbReference>
<evidence type="ECO:0000313" key="9">
    <source>
        <dbReference type="EMBL" id="EMF10016.1"/>
    </source>
</evidence>
<evidence type="ECO:0000256" key="2">
    <source>
        <dbReference type="ARBA" id="ARBA00006676"/>
    </source>
</evidence>
<keyword evidence="6" id="KW-0546">Nucleotide metabolism</keyword>
<dbReference type="GO" id="GO:0009117">
    <property type="term" value="P:nucleotide metabolic process"/>
    <property type="evidence" value="ECO:0007669"/>
    <property type="project" value="UniProtKB-KW"/>
</dbReference>
<dbReference type="STRING" id="692275.M3AVE0"/>
<gene>
    <name evidence="9" type="ORF">SEPMUDRAFT_135403</name>
</gene>
<dbReference type="GO" id="GO:0046872">
    <property type="term" value="F:metal ion binding"/>
    <property type="evidence" value="ECO:0007669"/>
    <property type="project" value="UniProtKB-KW"/>
</dbReference>
<comment type="catalytic activity">
    <reaction evidence="7">
        <text>N(6)-methyl-AMP + H2O + H(+) = IMP + methylamine</text>
        <dbReference type="Rhea" id="RHEA:16001"/>
        <dbReference type="ChEBI" id="CHEBI:15377"/>
        <dbReference type="ChEBI" id="CHEBI:15378"/>
        <dbReference type="ChEBI" id="CHEBI:58053"/>
        <dbReference type="ChEBI" id="CHEBI:59338"/>
        <dbReference type="ChEBI" id="CHEBI:144842"/>
    </reaction>
    <physiologicalReaction direction="left-to-right" evidence="7">
        <dbReference type="Rhea" id="RHEA:16002"/>
    </physiologicalReaction>
</comment>
<dbReference type="SUPFAM" id="SSF51556">
    <property type="entry name" value="Metallo-dependent hydrolases"/>
    <property type="match status" value="1"/>
</dbReference>
<dbReference type="Gene3D" id="3.20.20.140">
    <property type="entry name" value="Metal-dependent hydrolases"/>
    <property type="match status" value="1"/>
</dbReference>
<proteinExistence type="inferred from homology"/>
<protein>
    <submittedName>
        <fullName evidence="9">Metallo-dependent hydrolase</fullName>
    </submittedName>
</protein>
<dbReference type="CDD" id="cd00443">
    <property type="entry name" value="ADA_AMPD"/>
    <property type="match status" value="1"/>
</dbReference>
<keyword evidence="10" id="KW-1185">Reference proteome</keyword>
<evidence type="ECO:0000313" key="10">
    <source>
        <dbReference type="Proteomes" id="UP000016931"/>
    </source>
</evidence>
<evidence type="ECO:0000256" key="6">
    <source>
        <dbReference type="ARBA" id="ARBA00023080"/>
    </source>
</evidence>
<dbReference type="Pfam" id="PF00962">
    <property type="entry name" value="A_deaminase"/>
    <property type="match status" value="1"/>
</dbReference>
<dbReference type="PANTHER" id="PTHR11409">
    <property type="entry name" value="ADENOSINE DEAMINASE"/>
    <property type="match status" value="1"/>
</dbReference>
<dbReference type="GeneID" id="27899847"/>
<evidence type="ECO:0000256" key="5">
    <source>
        <dbReference type="ARBA" id="ARBA00022833"/>
    </source>
</evidence>
<accession>M3AVE0</accession>
<evidence type="ECO:0000256" key="1">
    <source>
        <dbReference type="ARBA" id="ARBA00001947"/>
    </source>
</evidence>
<comment type="similarity">
    <text evidence="2">Belongs to the metallo-dependent hydrolases superfamily. Adenosine and AMP deaminases family.</text>
</comment>
<reference evidence="9 10" key="1">
    <citation type="journal article" date="2012" name="PLoS Pathog.">
        <title>Diverse lifestyles and strategies of plant pathogenesis encoded in the genomes of eighteen Dothideomycetes fungi.</title>
        <authorList>
            <person name="Ohm R.A."/>
            <person name="Feau N."/>
            <person name="Henrissat B."/>
            <person name="Schoch C.L."/>
            <person name="Horwitz B.A."/>
            <person name="Barry K.W."/>
            <person name="Condon B.J."/>
            <person name="Copeland A.C."/>
            <person name="Dhillon B."/>
            <person name="Glaser F."/>
            <person name="Hesse C.N."/>
            <person name="Kosti I."/>
            <person name="LaButti K."/>
            <person name="Lindquist E.A."/>
            <person name="Lucas S."/>
            <person name="Salamov A.A."/>
            <person name="Bradshaw R.E."/>
            <person name="Ciuffetti L."/>
            <person name="Hamelin R.C."/>
            <person name="Kema G.H.J."/>
            <person name="Lawrence C."/>
            <person name="Scott J.A."/>
            <person name="Spatafora J.W."/>
            <person name="Turgeon B.G."/>
            <person name="de Wit P.J.G.M."/>
            <person name="Zhong S."/>
            <person name="Goodwin S.B."/>
            <person name="Grigoriev I.V."/>
        </authorList>
    </citation>
    <scope>NUCLEOTIDE SEQUENCE [LARGE SCALE GENOMIC DNA]</scope>
    <source>
        <strain evidence="9 10">SO2202</strain>
    </source>
</reference>
<evidence type="ECO:0000259" key="8">
    <source>
        <dbReference type="Pfam" id="PF00962"/>
    </source>
</evidence>
<keyword evidence="3" id="KW-0479">Metal-binding</keyword>
<dbReference type="Proteomes" id="UP000016931">
    <property type="component" value="Unassembled WGS sequence"/>
</dbReference>
<dbReference type="eggNOG" id="KOG1097">
    <property type="taxonomic scope" value="Eukaryota"/>
</dbReference>
<dbReference type="GO" id="GO:0046103">
    <property type="term" value="P:inosine biosynthetic process"/>
    <property type="evidence" value="ECO:0007669"/>
    <property type="project" value="TreeGrafter"/>
</dbReference>
<dbReference type="EMBL" id="KB456268">
    <property type="protein sequence ID" value="EMF10016.1"/>
    <property type="molecule type" value="Genomic_DNA"/>
</dbReference>
<evidence type="ECO:0000256" key="4">
    <source>
        <dbReference type="ARBA" id="ARBA00022801"/>
    </source>
</evidence>
<evidence type="ECO:0000256" key="3">
    <source>
        <dbReference type="ARBA" id="ARBA00022723"/>
    </source>
</evidence>
<dbReference type="AlphaFoldDB" id="M3AVE0"/>
<comment type="cofactor">
    <cofactor evidence="1">
        <name>Zn(2+)</name>
        <dbReference type="ChEBI" id="CHEBI:29105"/>
    </cofactor>
</comment>
<evidence type="ECO:0000256" key="7">
    <source>
        <dbReference type="ARBA" id="ARBA00048787"/>
    </source>
</evidence>
<dbReference type="InterPro" id="IPR032466">
    <property type="entry name" value="Metal_Hydrolase"/>
</dbReference>
<dbReference type="GO" id="GO:0006154">
    <property type="term" value="P:adenosine catabolic process"/>
    <property type="evidence" value="ECO:0007669"/>
    <property type="project" value="TreeGrafter"/>
</dbReference>
<sequence>MAKEIPSSTFTKSLPKVELHAHLTGSISPSCLHQIWKQKTSSTSTSSTTLQDPTIALAPPKNKTHHDISTFFKIFDTYIYALVNSPETVTWATQSVLKAFETDGVKYLEVRTTPRECVETGMTKEKYLEAVVKGIEEFDSLSASSTSASASFSSSSNSLSTRLILSIDRRNSLEQAMQVIDLAIHYREKGIVGIDLCGNPMVGPVRHLAPAFSRAKAEGFKLTLHFAEVPASSSEEEMRMLLLEWRPERIGHVIYTSPEIEGEIEKLGTGLELCLSCNVLAKMLPGKAGFDAHHFAKWRKKRNPIALSTDDVGVFGSPVSNEYLLAAQHFDLDGDDLIELSRSAVASIFGGDSEKARLYSLLDLFAKESSLDK</sequence>
<dbReference type="OMA" id="RPQFKPY"/>
<dbReference type="PANTHER" id="PTHR11409:SF42">
    <property type="entry name" value="ADENOSINE DEAMINASE-LIKE PROTEIN"/>
    <property type="match status" value="1"/>
</dbReference>
<dbReference type="GO" id="GO:0004000">
    <property type="term" value="F:adenosine deaminase activity"/>
    <property type="evidence" value="ECO:0007669"/>
    <property type="project" value="TreeGrafter"/>
</dbReference>
<organism evidence="9 10">
    <name type="scientific">Sphaerulina musiva (strain SO2202)</name>
    <name type="common">Poplar stem canker fungus</name>
    <name type="synonym">Septoria musiva</name>
    <dbReference type="NCBI Taxonomy" id="692275"/>
    <lineage>
        <taxon>Eukaryota</taxon>
        <taxon>Fungi</taxon>
        <taxon>Dikarya</taxon>
        <taxon>Ascomycota</taxon>
        <taxon>Pezizomycotina</taxon>
        <taxon>Dothideomycetes</taxon>
        <taxon>Dothideomycetidae</taxon>
        <taxon>Mycosphaerellales</taxon>
        <taxon>Mycosphaerellaceae</taxon>
        <taxon>Sphaerulina</taxon>
    </lineage>
</organism>
<keyword evidence="4 9" id="KW-0378">Hydrolase</keyword>
<name>M3AVE0_SPHMS</name>
<dbReference type="InterPro" id="IPR001365">
    <property type="entry name" value="A_deaminase_dom"/>
</dbReference>
<feature type="domain" description="Adenosine deaminase" evidence="8">
    <location>
        <begin position="15"/>
        <end position="363"/>
    </location>
</feature>
<dbReference type="HOGENOM" id="CLU_039228_3_1_1"/>